<name>A0A2A4F1H1_9BURK</name>
<accession>A0A2A4F1H1</accession>
<sequence length="69" mass="7589">MPCGPTSGGHAAIFPHLHIDLEVSVQNQRLPAQPTPFYLKKNACLNYKFESPVRVRAIGMGGGTWQVVR</sequence>
<gene>
    <name evidence="1" type="ORF">BZL54_30960</name>
</gene>
<proteinExistence type="predicted"/>
<reference evidence="1 2" key="1">
    <citation type="submission" date="2017-01" db="EMBL/GenBank/DDBJ databases">
        <title>Whole-Genome Shotgun Sequencing of Two beta-Proteobacterial Species in Search of the Bulgecin Biosynthetic Cluster.</title>
        <authorList>
            <person name="Horsman M.E."/>
            <person name="Marous D.R."/>
            <person name="Li R."/>
            <person name="Oliver R.A."/>
            <person name="Byun B."/>
            <person name="Emrich S.J."/>
            <person name="Boggess B."/>
            <person name="Townsend C.A."/>
            <person name="Mobashery S."/>
        </authorList>
    </citation>
    <scope>NUCLEOTIDE SEQUENCE [LARGE SCALE GENOMIC DNA]</scope>
    <source>
        <strain evidence="1 2">ATCC 31433</strain>
    </source>
</reference>
<evidence type="ECO:0000313" key="2">
    <source>
        <dbReference type="Proteomes" id="UP000217994"/>
    </source>
</evidence>
<evidence type="ECO:0000313" key="1">
    <source>
        <dbReference type="EMBL" id="PCE26542.1"/>
    </source>
</evidence>
<comment type="caution">
    <text evidence="1">The sequence shown here is derived from an EMBL/GenBank/DDBJ whole genome shotgun (WGS) entry which is preliminary data.</text>
</comment>
<protein>
    <submittedName>
        <fullName evidence="1">Uncharacterized protein</fullName>
    </submittedName>
</protein>
<organism evidence="1 2">
    <name type="scientific">Burkholderia ubonensis subsp. mesacidophila</name>
    <dbReference type="NCBI Taxonomy" id="265293"/>
    <lineage>
        <taxon>Bacteria</taxon>
        <taxon>Pseudomonadati</taxon>
        <taxon>Pseudomonadota</taxon>
        <taxon>Betaproteobacteria</taxon>
        <taxon>Burkholderiales</taxon>
        <taxon>Burkholderiaceae</taxon>
        <taxon>Burkholderia</taxon>
        <taxon>Burkholderia cepacia complex</taxon>
    </lineage>
</organism>
<dbReference type="AlphaFoldDB" id="A0A2A4F1H1"/>
<dbReference type="Proteomes" id="UP000217994">
    <property type="component" value="Unassembled WGS sequence"/>
</dbReference>
<dbReference type="EMBL" id="MTZU01000106">
    <property type="protein sequence ID" value="PCE26542.1"/>
    <property type="molecule type" value="Genomic_DNA"/>
</dbReference>